<gene>
    <name evidence="2" type="ORF">K1X13_03910</name>
</gene>
<dbReference type="Proteomes" id="UP000754710">
    <property type="component" value="Unassembled WGS sequence"/>
</dbReference>
<dbReference type="PANTHER" id="PTHR34094:SF1">
    <property type="entry name" value="PROTEIN FAM185A"/>
    <property type="match status" value="1"/>
</dbReference>
<sequence length="273" mass="27630">MHKTFPTTGPASLYVEIGSGDVTIHATETLETEVHVEGADADEVTVEQRGEQIVVIAPQRFARFLSGNGGLTVSVTLPLDSDVATKLGSADLVATGRLGAARLKSGSGDVEVEAFTEDAVVQSGSGDVEIGSSLGDLRVKTGSGHVQLGRVAGSTVVSSGSGRVTVDAAEDETVAKTGSGDVRIGEASSHVAMSSGSGDLDVGAIHRGELKAKTASGDVRVGVPAGIPVWTDISCVSGSVRSNLEGAGQPTEGQDHIEIRATTVSGDITLSQL</sequence>
<name>A0ABS7RHG9_9ACTN</name>
<dbReference type="RefSeq" id="WP_221023698.1">
    <property type="nucleotide sequence ID" value="NZ_JAIEZQ010000001.1"/>
</dbReference>
<evidence type="ECO:0000313" key="3">
    <source>
        <dbReference type="Proteomes" id="UP000754710"/>
    </source>
</evidence>
<evidence type="ECO:0000259" key="1">
    <source>
        <dbReference type="Pfam" id="PF13349"/>
    </source>
</evidence>
<dbReference type="PANTHER" id="PTHR34094">
    <property type="match status" value="1"/>
</dbReference>
<proteinExistence type="predicted"/>
<organism evidence="2 3">
    <name type="scientific">Nocardioides jiangsuensis</name>
    <dbReference type="NCBI Taxonomy" id="2866161"/>
    <lineage>
        <taxon>Bacteria</taxon>
        <taxon>Bacillati</taxon>
        <taxon>Actinomycetota</taxon>
        <taxon>Actinomycetes</taxon>
        <taxon>Propionibacteriales</taxon>
        <taxon>Nocardioidaceae</taxon>
        <taxon>Nocardioides</taxon>
    </lineage>
</organism>
<accession>A0ABS7RHG9</accession>
<comment type="caution">
    <text evidence="2">The sequence shown here is derived from an EMBL/GenBank/DDBJ whole genome shotgun (WGS) entry which is preliminary data.</text>
</comment>
<dbReference type="Pfam" id="PF13349">
    <property type="entry name" value="DUF4097"/>
    <property type="match status" value="1"/>
</dbReference>
<dbReference type="InterPro" id="IPR025164">
    <property type="entry name" value="Toastrack_DUF4097"/>
</dbReference>
<keyword evidence="3" id="KW-1185">Reference proteome</keyword>
<reference evidence="2 3" key="1">
    <citation type="submission" date="2021-08" db="EMBL/GenBank/DDBJ databases">
        <title>Nocardioides bacterium WL0053 sp. nov., isolated from the sediment.</title>
        <authorList>
            <person name="Wang L."/>
            <person name="Zhang D."/>
            <person name="Zhang A."/>
        </authorList>
    </citation>
    <scope>NUCLEOTIDE SEQUENCE [LARGE SCALE GENOMIC DNA]</scope>
    <source>
        <strain evidence="2 3">WL0053</strain>
    </source>
</reference>
<evidence type="ECO:0000313" key="2">
    <source>
        <dbReference type="EMBL" id="MBY9073962.1"/>
    </source>
</evidence>
<feature type="domain" description="DUF4097" evidence="1">
    <location>
        <begin position="14"/>
        <end position="270"/>
    </location>
</feature>
<dbReference type="Gene3D" id="2.160.20.120">
    <property type="match status" value="1"/>
</dbReference>
<dbReference type="EMBL" id="JAIEZQ010000001">
    <property type="protein sequence ID" value="MBY9073962.1"/>
    <property type="molecule type" value="Genomic_DNA"/>
</dbReference>
<protein>
    <submittedName>
        <fullName evidence="2">DUF4097 domain-containing protein</fullName>
    </submittedName>
</protein>